<feature type="region of interest" description="Disordered" evidence="1">
    <location>
        <begin position="392"/>
        <end position="414"/>
    </location>
</feature>
<keyword evidence="6" id="KW-1185">Reference proteome</keyword>
<evidence type="ECO:0000259" key="2">
    <source>
        <dbReference type="Pfam" id="PF23374"/>
    </source>
</evidence>
<name>A0A2R4X365_9EURY</name>
<proteinExistence type="predicted"/>
<dbReference type="InterPro" id="IPR055520">
    <property type="entry name" value="DUF7094"/>
</dbReference>
<reference evidence="5 6" key="1">
    <citation type="submission" date="2018-04" db="EMBL/GenBank/DDBJ databases">
        <title>Halococcoides cellulosivorans gen. nov., sp. nov., an extremely halophilic cellulose-utilizing haloarchaeon from hypersaline lakes.</title>
        <authorList>
            <person name="Sorokin D.Y."/>
            <person name="Toshchakov S.V."/>
            <person name="Samarov N.I."/>
            <person name="Korzhenkov A."/>
            <person name="Kublanov I.V."/>
        </authorList>
    </citation>
    <scope>NUCLEOTIDE SEQUENCE [LARGE SCALE GENOMIC DNA]</scope>
    <source>
        <strain evidence="5 6">HArcel1</strain>
    </source>
</reference>
<dbReference type="InterPro" id="IPR055522">
    <property type="entry name" value="DUF7096"/>
</dbReference>
<evidence type="ECO:0000313" key="5">
    <source>
        <dbReference type="EMBL" id="AWB28246.1"/>
    </source>
</evidence>
<accession>A0A2R4X365</accession>
<feature type="domain" description="DUF7094" evidence="3">
    <location>
        <begin position="194"/>
        <end position="309"/>
    </location>
</feature>
<dbReference type="GeneID" id="36513103"/>
<sequence length="414" mass="43083">MESRVLALVVVLGVVSVAGAAGVAATDVGAVGIDEGRSGVAAPGADLGTAAHGDADQLRSELAVAALETRLDRADADAERRAAVEAAVGRLQTRLDRYRTDRQRAGAEFAAGDRSADSLALALARVDGDATRLRAERAAIQALAATRSDLSLSNGLESELSSRSQIEGEALSLEGPVRERVRTDAVSGERTAVVLAASEDGVAASTIESGSYRREVTRWNDYVPSGTNQFRESNGGPVSAAYDLAKSEYYATAYQMAIESGSNNPSILTYGGSIYRVTFPFDGGRVRAFVDGNTTAPFRELQRRSVADLDERTVATHEGDDLTVTVNETDAGGPVAIDVTADGDPVDAAVTIENTTIGQTGSDGRRWVVDPAGKTRVTVRATGDRTVEFALGGASRDTASESQGVADPTATLSS</sequence>
<gene>
    <name evidence="5" type="ORF">HARCEL1_11310</name>
</gene>
<dbReference type="AlphaFoldDB" id="A0A2R4X365"/>
<evidence type="ECO:0000313" key="6">
    <source>
        <dbReference type="Proteomes" id="UP000244727"/>
    </source>
</evidence>
<dbReference type="Pfam" id="PF23375">
    <property type="entry name" value="DUF7094"/>
    <property type="match status" value="1"/>
</dbReference>
<dbReference type="Proteomes" id="UP000244727">
    <property type="component" value="Chromosome"/>
</dbReference>
<feature type="domain" description="Fibronectin-III type-like" evidence="2">
    <location>
        <begin position="314"/>
        <end position="386"/>
    </location>
</feature>
<protein>
    <submittedName>
        <fullName evidence="5">Uncharacterized protein</fullName>
    </submittedName>
</protein>
<evidence type="ECO:0000259" key="4">
    <source>
        <dbReference type="Pfam" id="PF23379"/>
    </source>
</evidence>
<dbReference type="InterPro" id="IPR056397">
    <property type="entry name" value="Fn3_arc"/>
</dbReference>
<feature type="domain" description="DUF7096" evidence="4">
    <location>
        <begin position="26"/>
        <end position="189"/>
    </location>
</feature>
<dbReference type="Pfam" id="PF23379">
    <property type="entry name" value="DUF7096"/>
    <property type="match status" value="1"/>
</dbReference>
<dbReference type="Pfam" id="PF23374">
    <property type="entry name" value="Fn3_arc"/>
    <property type="match status" value="1"/>
</dbReference>
<organism evidence="5 6">
    <name type="scientific">Halococcoides cellulosivorans</name>
    <dbReference type="NCBI Taxonomy" id="1679096"/>
    <lineage>
        <taxon>Archaea</taxon>
        <taxon>Methanobacteriati</taxon>
        <taxon>Methanobacteriota</taxon>
        <taxon>Stenosarchaea group</taxon>
        <taxon>Halobacteria</taxon>
        <taxon>Halobacteriales</taxon>
        <taxon>Haloarculaceae</taxon>
        <taxon>Halococcoides</taxon>
    </lineage>
</organism>
<dbReference type="EMBL" id="CP028858">
    <property type="protein sequence ID" value="AWB28246.1"/>
    <property type="molecule type" value="Genomic_DNA"/>
</dbReference>
<dbReference type="KEGG" id="harc:HARCEL1_11310"/>
<dbReference type="RefSeq" id="WP_108383619.1">
    <property type="nucleotide sequence ID" value="NZ_CP028858.1"/>
</dbReference>
<evidence type="ECO:0000259" key="3">
    <source>
        <dbReference type="Pfam" id="PF23375"/>
    </source>
</evidence>
<evidence type="ECO:0000256" key="1">
    <source>
        <dbReference type="SAM" id="MobiDB-lite"/>
    </source>
</evidence>